<evidence type="ECO:0000313" key="4">
    <source>
        <dbReference type="Proteomes" id="UP000276899"/>
    </source>
</evidence>
<dbReference type="KEGG" id="asla:NCTC11923_00742"/>
<proteinExistence type="predicted"/>
<evidence type="ECO:0000313" key="3">
    <source>
        <dbReference type="EMBL" id="VEG74122.1"/>
    </source>
</evidence>
<dbReference type="Proteomes" id="UP000276899">
    <property type="component" value="Chromosome"/>
</dbReference>
<gene>
    <name evidence="3" type="ORF">NCTC11923_00742</name>
</gene>
<dbReference type="PANTHER" id="PTHR37938">
    <property type="entry name" value="BLL0215 PROTEIN"/>
    <property type="match status" value="1"/>
</dbReference>
<dbReference type="Pfam" id="PF03703">
    <property type="entry name" value="bPH_2"/>
    <property type="match status" value="1"/>
</dbReference>
<sequence length="173" mass="19066">MGAMAIPKKMLSRDEVVVRHMRTHIKVILGRIALLALILVAAVVASVLVPAEWSPWGYLAIWLLALAISVPAFVLAWLAWLTTTYTITTKRVITRSGILNRTGHDLPLSRISDVQQDKDLSDRFFGCGTLALQTSSDDPLILHDIPKVEMVQVEISNLLFNDIQGAIDADPTN</sequence>
<organism evidence="3 4">
    <name type="scientific">Actinomyces slackii</name>
    <dbReference type="NCBI Taxonomy" id="52774"/>
    <lineage>
        <taxon>Bacteria</taxon>
        <taxon>Bacillati</taxon>
        <taxon>Actinomycetota</taxon>
        <taxon>Actinomycetes</taxon>
        <taxon>Actinomycetales</taxon>
        <taxon>Actinomycetaceae</taxon>
        <taxon>Actinomyces</taxon>
    </lineage>
</organism>
<accession>A0A3S4WJ88</accession>
<dbReference type="STRING" id="1278298.GCA_000428685_00265"/>
<dbReference type="PANTHER" id="PTHR37938:SF1">
    <property type="entry name" value="BLL0215 PROTEIN"/>
    <property type="match status" value="1"/>
</dbReference>
<evidence type="ECO:0000256" key="1">
    <source>
        <dbReference type="SAM" id="Phobius"/>
    </source>
</evidence>
<name>A0A3S4WJ88_9ACTO</name>
<dbReference type="EMBL" id="LR134363">
    <property type="protein sequence ID" value="VEG74122.1"/>
    <property type="molecule type" value="Genomic_DNA"/>
</dbReference>
<reference evidence="3 4" key="1">
    <citation type="submission" date="2018-12" db="EMBL/GenBank/DDBJ databases">
        <authorList>
            <consortium name="Pathogen Informatics"/>
        </authorList>
    </citation>
    <scope>NUCLEOTIDE SEQUENCE [LARGE SCALE GENOMIC DNA]</scope>
    <source>
        <strain evidence="3 4">NCTC11923</strain>
    </source>
</reference>
<keyword evidence="1" id="KW-1133">Transmembrane helix</keyword>
<dbReference type="AlphaFoldDB" id="A0A3S4WJ88"/>
<keyword evidence="1" id="KW-0812">Transmembrane</keyword>
<feature type="transmembrane region" description="Helical" evidence="1">
    <location>
        <begin position="28"/>
        <end position="50"/>
    </location>
</feature>
<feature type="transmembrane region" description="Helical" evidence="1">
    <location>
        <begin position="56"/>
        <end position="81"/>
    </location>
</feature>
<feature type="domain" description="YdbS-like PH" evidence="2">
    <location>
        <begin position="80"/>
        <end position="152"/>
    </location>
</feature>
<protein>
    <submittedName>
        <fullName evidence="3">Bacterial membrane flanked domain</fullName>
    </submittedName>
</protein>
<keyword evidence="4" id="KW-1185">Reference proteome</keyword>
<keyword evidence="1" id="KW-0472">Membrane</keyword>
<evidence type="ECO:0000259" key="2">
    <source>
        <dbReference type="Pfam" id="PF03703"/>
    </source>
</evidence>
<dbReference type="InterPro" id="IPR005182">
    <property type="entry name" value="YdbS-like_PH"/>
</dbReference>